<dbReference type="PRINTS" id="PR00983">
    <property type="entry name" value="TRNASYNTHCYS"/>
</dbReference>
<organism evidence="14 15">
    <name type="scientific">Micromonospora sonneratiae</name>
    <dbReference type="NCBI Taxonomy" id="1184706"/>
    <lineage>
        <taxon>Bacteria</taxon>
        <taxon>Bacillati</taxon>
        <taxon>Actinomycetota</taxon>
        <taxon>Actinomycetes</taxon>
        <taxon>Micromonosporales</taxon>
        <taxon>Micromonosporaceae</taxon>
        <taxon>Micromonospora</taxon>
    </lineage>
</organism>
<evidence type="ECO:0000259" key="13">
    <source>
        <dbReference type="SMART" id="SM00840"/>
    </source>
</evidence>
<evidence type="ECO:0000256" key="2">
    <source>
        <dbReference type="ARBA" id="ARBA00011245"/>
    </source>
</evidence>
<comment type="catalytic activity">
    <reaction evidence="11 12">
        <text>tRNA(Cys) + L-cysteine + ATP = L-cysteinyl-tRNA(Cys) + AMP + diphosphate</text>
        <dbReference type="Rhea" id="RHEA:17773"/>
        <dbReference type="Rhea" id="RHEA-COMP:9661"/>
        <dbReference type="Rhea" id="RHEA-COMP:9679"/>
        <dbReference type="ChEBI" id="CHEBI:30616"/>
        <dbReference type="ChEBI" id="CHEBI:33019"/>
        <dbReference type="ChEBI" id="CHEBI:35235"/>
        <dbReference type="ChEBI" id="CHEBI:78442"/>
        <dbReference type="ChEBI" id="CHEBI:78517"/>
        <dbReference type="ChEBI" id="CHEBI:456215"/>
        <dbReference type="EC" id="6.1.1.16"/>
    </reaction>
</comment>
<evidence type="ECO:0000256" key="8">
    <source>
        <dbReference type="ARBA" id="ARBA00022840"/>
    </source>
</evidence>
<dbReference type="SMART" id="SM00840">
    <property type="entry name" value="DALR_2"/>
    <property type="match status" value="1"/>
</dbReference>
<keyword evidence="5 12" id="KW-0479">Metal-binding</keyword>
<dbReference type="GO" id="GO:0004817">
    <property type="term" value="F:cysteine-tRNA ligase activity"/>
    <property type="evidence" value="ECO:0007669"/>
    <property type="project" value="UniProtKB-EC"/>
</dbReference>
<dbReference type="NCBIfam" id="TIGR00435">
    <property type="entry name" value="cysS"/>
    <property type="match status" value="1"/>
</dbReference>
<keyword evidence="7 12" id="KW-0862">Zinc</keyword>
<keyword evidence="6 12" id="KW-0547">Nucleotide-binding</keyword>
<sequence length="471" mass="51778">MTLRLYDTATRSVRDFVPREPGKVGIYLCGLTVQSPPHIGHLRSGVNYDVLRRWLLRSGYEVTFVRNVTDIDDKILVKSIEQGRPFWAIAYANEVILGDAYRTLNVLPPTYEPRATGHIPEMHDLIQKLIADGHAYPAEDGSGDVYFDVLSYPAYGALSGQRPEAMQAAGDAPDRGKRDPRDFALWKGIKADEPVEAAWPSPWGPGRPGWHIECSAMCWRYLGAEFDIHGGGLDLTFPHHENEIAQSKAAGLPFARYWVHHGLLNLGEAKMSKSMGNVLDLDHVRALGIRPVELRYYLVAPHYRSRIDYSDESLREAAVAYRRIEGFVDRAAERFGAGELGAPPAAFGAAMNDDLNTSAALAVVHDTVRDGNLALAADDEAATRTALAAVRGMLDILGVDPLDVSWAGDGQQDDLRGVVDALIALALEQRTQARARKDWAAADAVRDQLKQAGVVVEDTPQGPRWTIGEQD</sequence>
<dbReference type="PANTHER" id="PTHR10890">
    <property type="entry name" value="CYSTEINYL-TRNA SYNTHETASE"/>
    <property type="match status" value="1"/>
</dbReference>
<evidence type="ECO:0000256" key="1">
    <source>
        <dbReference type="ARBA" id="ARBA00005594"/>
    </source>
</evidence>
<dbReference type="SUPFAM" id="SSF47323">
    <property type="entry name" value="Anticodon-binding domain of a subclass of class I aminoacyl-tRNA synthetases"/>
    <property type="match status" value="1"/>
</dbReference>
<dbReference type="RefSeq" id="WP_377568030.1">
    <property type="nucleotide sequence ID" value="NZ_JBHTMP010000007.1"/>
</dbReference>
<dbReference type="InterPro" id="IPR056411">
    <property type="entry name" value="CysS_C"/>
</dbReference>
<evidence type="ECO:0000256" key="6">
    <source>
        <dbReference type="ARBA" id="ARBA00022741"/>
    </source>
</evidence>
<dbReference type="Pfam" id="PF01406">
    <property type="entry name" value="tRNA-synt_1e"/>
    <property type="match status" value="1"/>
</dbReference>
<keyword evidence="15" id="KW-1185">Reference proteome</keyword>
<keyword evidence="10 12" id="KW-0030">Aminoacyl-tRNA synthetase</keyword>
<keyword evidence="9 12" id="KW-0648">Protein biosynthesis</keyword>
<evidence type="ECO:0000313" key="14">
    <source>
        <dbReference type="EMBL" id="MFD1320738.1"/>
    </source>
</evidence>
<evidence type="ECO:0000256" key="7">
    <source>
        <dbReference type="ARBA" id="ARBA00022833"/>
    </source>
</evidence>
<gene>
    <name evidence="12 14" type="primary">cysS</name>
    <name evidence="14" type="ORF">ACFQ4H_06500</name>
</gene>
<evidence type="ECO:0000256" key="4">
    <source>
        <dbReference type="ARBA" id="ARBA00022598"/>
    </source>
</evidence>
<dbReference type="EMBL" id="JBHTMP010000007">
    <property type="protein sequence ID" value="MFD1320738.1"/>
    <property type="molecule type" value="Genomic_DNA"/>
</dbReference>
<comment type="subunit">
    <text evidence="2 12">Monomer.</text>
</comment>
<reference evidence="15" key="1">
    <citation type="journal article" date="2019" name="Int. J. Syst. Evol. Microbiol.">
        <title>The Global Catalogue of Microorganisms (GCM) 10K type strain sequencing project: providing services to taxonomists for standard genome sequencing and annotation.</title>
        <authorList>
            <consortium name="The Broad Institute Genomics Platform"/>
            <consortium name="The Broad Institute Genome Sequencing Center for Infectious Disease"/>
            <person name="Wu L."/>
            <person name="Ma J."/>
        </authorList>
    </citation>
    <scope>NUCLEOTIDE SEQUENCE [LARGE SCALE GENOMIC DNA]</scope>
    <source>
        <strain evidence="15">JCM 31037</strain>
    </source>
</reference>
<name>A0ABW3YCD0_9ACTN</name>
<dbReference type="Proteomes" id="UP001597260">
    <property type="component" value="Unassembled WGS sequence"/>
</dbReference>
<dbReference type="Pfam" id="PF23493">
    <property type="entry name" value="CysS_C"/>
    <property type="match status" value="1"/>
</dbReference>
<dbReference type="InterPro" id="IPR032678">
    <property type="entry name" value="tRNA-synt_1_cat_dom"/>
</dbReference>
<dbReference type="EC" id="6.1.1.16" evidence="12"/>
<dbReference type="Gene3D" id="3.40.50.620">
    <property type="entry name" value="HUPs"/>
    <property type="match status" value="1"/>
</dbReference>
<proteinExistence type="inferred from homology"/>
<comment type="cofactor">
    <cofactor evidence="12">
        <name>Zn(2+)</name>
        <dbReference type="ChEBI" id="CHEBI:29105"/>
    </cofactor>
    <text evidence="12">Binds 1 zinc ion per subunit.</text>
</comment>
<feature type="binding site" evidence="12">
    <location>
        <position position="29"/>
    </location>
    <ligand>
        <name>Zn(2+)</name>
        <dbReference type="ChEBI" id="CHEBI:29105"/>
    </ligand>
</feature>
<evidence type="ECO:0000256" key="10">
    <source>
        <dbReference type="ARBA" id="ARBA00023146"/>
    </source>
</evidence>
<keyword evidence="8 12" id="KW-0067">ATP-binding</keyword>
<keyword evidence="3 12" id="KW-0963">Cytoplasm</keyword>
<evidence type="ECO:0000256" key="9">
    <source>
        <dbReference type="ARBA" id="ARBA00022917"/>
    </source>
</evidence>
<feature type="binding site" evidence="12">
    <location>
        <position position="273"/>
    </location>
    <ligand>
        <name>ATP</name>
        <dbReference type="ChEBI" id="CHEBI:30616"/>
    </ligand>
</feature>
<dbReference type="Gene3D" id="1.20.120.1910">
    <property type="entry name" value="Cysteine-tRNA ligase, C-terminal anti-codon recognition domain"/>
    <property type="match status" value="1"/>
</dbReference>
<evidence type="ECO:0000256" key="11">
    <source>
        <dbReference type="ARBA" id="ARBA00047398"/>
    </source>
</evidence>
<feature type="short sequence motif" description="'KMSKS' region" evidence="12">
    <location>
        <begin position="270"/>
        <end position="274"/>
    </location>
</feature>
<dbReference type="CDD" id="cd00672">
    <property type="entry name" value="CysRS_core"/>
    <property type="match status" value="1"/>
</dbReference>
<evidence type="ECO:0000256" key="3">
    <source>
        <dbReference type="ARBA" id="ARBA00022490"/>
    </source>
</evidence>
<evidence type="ECO:0000256" key="12">
    <source>
        <dbReference type="HAMAP-Rule" id="MF_00041"/>
    </source>
</evidence>
<dbReference type="InterPro" id="IPR009080">
    <property type="entry name" value="tRNAsynth_Ia_anticodon-bd"/>
</dbReference>
<feature type="binding site" evidence="12">
    <location>
        <position position="214"/>
    </location>
    <ligand>
        <name>Zn(2+)</name>
        <dbReference type="ChEBI" id="CHEBI:29105"/>
    </ligand>
</feature>
<feature type="binding site" evidence="12">
    <location>
        <position position="239"/>
    </location>
    <ligand>
        <name>Zn(2+)</name>
        <dbReference type="ChEBI" id="CHEBI:29105"/>
    </ligand>
</feature>
<feature type="binding site" evidence="12">
    <location>
        <position position="243"/>
    </location>
    <ligand>
        <name>Zn(2+)</name>
        <dbReference type="ChEBI" id="CHEBI:29105"/>
    </ligand>
</feature>
<comment type="caution">
    <text evidence="14">The sequence shown here is derived from an EMBL/GenBank/DDBJ whole genome shotgun (WGS) entry which is preliminary data.</text>
</comment>
<dbReference type="HAMAP" id="MF_00041">
    <property type="entry name" value="Cys_tRNA_synth"/>
    <property type="match status" value="1"/>
</dbReference>
<evidence type="ECO:0000313" key="15">
    <source>
        <dbReference type="Proteomes" id="UP001597260"/>
    </source>
</evidence>
<evidence type="ECO:0000256" key="5">
    <source>
        <dbReference type="ARBA" id="ARBA00022723"/>
    </source>
</evidence>
<feature type="domain" description="Cysteinyl-tRNA synthetase class Ia DALR" evidence="13">
    <location>
        <begin position="346"/>
        <end position="407"/>
    </location>
</feature>
<protein>
    <recommendedName>
        <fullName evidence="12">Cysteine--tRNA ligase</fullName>
        <ecNumber evidence="12">6.1.1.16</ecNumber>
    </recommendedName>
    <alternativeName>
        <fullName evidence="12">Cysteinyl-tRNA synthetase</fullName>
        <shortName evidence="12">CysRS</shortName>
    </alternativeName>
</protein>
<feature type="short sequence motif" description="'HIGH' region" evidence="12">
    <location>
        <begin position="31"/>
        <end position="41"/>
    </location>
</feature>
<dbReference type="InterPro" id="IPR024909">
    <property type="entry name" value="Cys-tRNA/MSH_ligase"/>
</dbReference>
<dbReference type="Pfam" id="PF09190">
    <property type="entry name" value="DALR_2"/>
    <property type="match status" value="1"/>
</dbReference>
<comment type="similarity">
    <text evidence="1 12">Belongs to the class-I aminoacyl-tRNA synthetase family.</text>
</comment>
<accession>A0ABW3YCD0</accession>
<keyword evidence="4 12" id="KW-0436">Ligase</keyword>
<comment type="subcellular location">
    <subcellularLocation>
        <location evidence="12">Cytoplasm</location>
    </subcellularLocation>
</comment>
<dbReference type="InterPro" id="IPR014729">
    <property type="entry name" value="Rossmann-like_a/b/a_fold"/>
</dbReference>
<dbReference type="InterPro" id="IPR015803">
    <property type="entry name" value="Cys-tRNA-ligase"/>
</dbReference>
<dbReference type="SUPFAM" id="SSF52374">
    <property type="entry name" value="Nucleotidylyl transferase"/>
    <property type="match status" value="1"/>
</dbReference>
<dbReference type="PANTHER" id="PTHR10890:SF30">
    <property type="entry name" value="CYSTEINE--TRNA LIGASE"/>
    <property type="match status" value="1"/>
</dbReference>
<dbReference type="InterPro" id="IPR015273">
    <property type="entry name" value="Cys-tRNA-synt_Ia_DALR"/>
</dbReference>